<comment type="caution">
    <text evidence="1">The sequence shown here is derived from an EMBL/GenBank/DDBJ whole genome shotgun (WGS) entry which is preliminary data.</text>
</comment>
<organism evidence="1 2">
    <name type="scientific">Paenibacillus agilis</name>
    <dbReference type="NCBI Taxonomy" id="3020863"/>
    <lineage>
        <taxon>Bacteria</taxon>
        <taxon>Bacillati</taxon>
        <taxon>Bacillota</taxon>
        <taxon>Bacilli</taxon>
        <taxon>Bacillales</taxon>
        <taxon>Paenibacillaceae</taxon>
        <taxon>Paenibacillus</taxon>
    </lineage>
</organism>
<accession>A0A559J3X6</accession>
<dbReference type="Gene3D" id="3.40.190.10">
    <property type="entry name" value="Periplasmic binding protein-like II"/>
    <property type="match status" value="2"/>
</dbReference>
<dbReference type="Pfam" id="PF12974">
    <property type="entry name" value="Phosphonate-bd"/>
    <property type="match status" value="1"/>
</dbReference>
<keyword evidence="2" id="KW-1185">Reference proteome</keyword>
<reference evidence="1 2" key="1">
    <citation type="submission" date="2019-07" db="EMBL/GenBank/DDBJ databases">
        <authorList>
            <person name="Kim J."/>
        </authorList>
    </citation>
    <scope>NUCLEOTIDE SEQUENCE [LARGE SCALE GENOMIC DNA]</scope>
    <source>
        <strain evidence="1 2">N4</strain>
    </source>
</reference>
<gene>
    <name evidence="1" type="ORF">FPZ44_04970</name>
</gene>
<name>A0A559J3X6_9BACL</name>
<evidence type="ECO:0000313" key="2">
    <source>
        <dbReference type="Proteomes" id="UP000318102"/>
    </source>
</evidence>
<dbReference type="Proteomes" id="UP000318102">
    <property type="component" value="Unassembled WGS sequence"/>
</dbReference>
<sequence length="295" mass="33275">MAMLLASCQPTHSDYQIDFTKSEPAPIQSHEGRHDPIRVTFSSLLAPSDTIVHYRKIANYIGEQMQRPVILIQRKSYREMSMLVINGGADIALLSAGAYLTFRDVETLEPIAVQERMGVPYYQGYLVVNNAREDIDHITDLIGKSIAFTDPLSYSGYQFVHHKLAEMNETPEQFFGRSLFTHNHEHSLRAVIDNVVTAAAVNNLVFEQALEKQPELSKKLKVIDKSKRLGTGPVVVNRNLSDLEKDQIEHIFLTMHENEKIKAALKGLSIDRFVPVDPALFEITDSSSDRGGRQR</sequence>
<dbReference type="AlphaFoldDB" id="A0A559J3X6"/>
<dbReference type="CDD" id="cd13571">
    <property type="entry name" value="PBP2_PnhD_1"/>
    <property type="match status" value="1"/>
</dbReference>
<dbReference type="PANTHER" id="PTHR35841:SF1">
    <property type="entry name" value="PHOSPHONATES-BINDING PERIPLASMIC PROTEIN"/>
    <property type="match status" value="1"/>
</dbReference>
<proteinExistence type="predicted"/>
<protein>
    <submittedName>
        <fullName evidence="1">PhnD/SsuA/transferrin family substrate-binding protein</fullName>
    </submittedName>
</protein>
<dbReference type="SUPFAM" id="SSF53850">
    <property type="entry name" value="Periplasmic binding protein-like II"/>
    <property type="match status" value="1"/>
</dbReference>
<dbReference type="OrthoDB" id="9776786at2"/>
<evidence type="ECO:0000313" key="1">
    <source>
        <dbReference type="EMBL" id="TVX94585.1"/>
    </source>
</evidence>
<dbReference type="EMBL" id="VNJK01000001">
    <property type="protein sequence ID" value="TVX94585.1"/>
    <property type="molecule type" value="Genomic_DNA"/>
</dbReference>
<dbReference type="PANTHER" id="PTHR35841">
    <property type="entry name" value="PHOSPHONATES-BINDING PERIPLASMIC PROTEIN"/>
    <property type="match status" value="1"/>
</dbReference>